<accession>A0A517P7U4</accession>
<dbReference type="RefSeq" id="WP_145358297.1">
    <property type="nucleotide sequence ID" value="NZ_CP036265.1"/>
</dbReference>
<feature type="chain" id="PRO_5022143626" description="3-keto-alpha-glucoside-1,2-lyase/3-keto-2-hydroxy-glucal hydratase domain-containing protein" evidence="1">
    <location>
        <begin position="22"/>
        <end position="234"/>
    </location>
</feature>
<dbReference type="Pfam" id="PF06439">
    <property type="entry name" value="3keto-disac_hyd"/>
    <property type="match status" value="1"/>
</dbReference>
<keyword evidence="4" id="KW-1185">Reference proteome</keyword>
<feature type="signal peptide" evidence="1">
    <location>
        <begin position="1"/>
        <end position="21"/>
    </location>
</feature>
<dbReference type="PROSITE" id="PS51257">
    <property type="entry name" value="PROKAR_LIPOPROTEIN"/>
    <property type="match status" value="1"/>
</dbReference>
<reference evidence="3 4" key="1">
    <citation type="submission" date="2019-02" db="EMBL/GenBank/DDBJ databases">
        <title>Deep-cultivation of Planctomycetes and their phenomic and genomic characterization uncovers novel biology.</title>
        <authorList>
            <person name="Wiegand S."/>
            <person name="Jogler M."/>
            <person name="Boedeker C."/>
            <person name="Pinto D."/>
            <person name="Vollmers J."/>
            <person name="Rivas-Marin E."/>
            <person name="Kohn T."/>
            <person name="Peeters S.H."/>
            <person name="Heuer A."/>
            <person name="Rast P."/>
            <person name="Oberbeckmann S."/>
            <person name="Bunk B."/>
            <person name="Jeske O."/>
            <person name="Meyerdierks A."/>
            <person name="Storesund J.E."/>
            <person name="Kallscheuer N."/>
            <person name="Luecker S."/>
            <person name="Lage O.M."/>
            <person name="Pohl T."/>
            <person name="Merkel B.J."/>
            <person name="Hornburger P."/>
            <person name="Mueller R.-W."/>
            <person name="Bruemmer F."/>
            <person name="Labrenz M."/>
            <person name="Spormann A.M."/>
            <person name="Op den Camp H."/>
            <person name="Overmann J."/>
            <person name="Amann R."/>
            <person name="Jetten M.S.M."/>
            <person name="Mascher T."/>
            <person name="Medema M.H."/>
            <person name="Devos D.P."/>
            <person name="Kaster A.-K."/>
            <person name="Ovreas L."/>
            <person name="Rohde M."/>
            <person name="Galperin M.Y."/>
            <person name="Jogler C."/>
        </authorList>
    </citation>
    <scope>NUCLEOTIDE SEQUENCE [LARGE SCALE GENOMIC DNA]</scope>
    <source>
        <strain evidence="3 4">CA12</strain>
    </source>
</reference>
<dbReference type="EMBL" id="CP036265">
    <property type="protein sequence ID" value="QDT15454.1"/>
    <property type="molecule type" value="Genomic_DNA"/>
</dbReference>
<feature type="domain" description="3-keto-alpha-glucoside-1,2-lyase/3-keto-2-hydroxy-glucal hydratase" evidence="2">
    <location>
        <begin position="45"/>
        <end position="229"/>
    </location>
</feature>
<evidence type="ECO:0000256" key="1">
    <source>
        <dbReference type="SAM" id="SignalP"/>
    </source>
</evidence>
<dbReference type="OrthoDB" id="262927at2"/>
<dbReference type="InterPro" id="IPR010496">
    <property type="entry name" value="AL/BT2_dom"/>
</dbReference>
<dbReference type="KEGG" id="acaf:CA12_15390"/>
<evidence type="ECO:0000313" key="3">
    <source>
        <dbReference type="EMBL" id="QDT15454.1"/>
    </source>
</evidence>
<evidence type="ECO:0000313" key="4">
    <source>
        <dbReference type="Proteomes" id="UP000318741"/>
    </source>
</evidence>
<dbReference type="AlphaFoldDB" id="A0A517P7U4"/>
<gene>
    <name evidence="3" type="ORF">CA12_15390</name>
</gene>
<keyword evidence="1" id="KW-0732">Signal</keyword>
<evidence type="ECO:0000259" key="2">
    <source>
        <dbReference type="Pfam" id="PF06439"/>
    </source>
</evidence>
<sequence length="234" mass="25394" precursor="true">MCPPFRLFAPLSAAFALLAVACVGGTPQEDPAPGSNPEVGGDVAPLFDGKTLNGWTGEKKLWSVKMIDDVPTIVGVSEGLDHNTFLTADRTLGDFDLTFEMQLTPNEANSGIQFRSVRIAEEGEKPGPDSEMRGYQADAGAGWWGKLYEENGRGMLYPAKDQPNQKSAEDALKPGAWNVYRISAEGDRVRTWINGAPSVDLVDPQGRKEGLIGLQMHSGGPMTVRFRRFVLQTP</sequence>
<dbReference type="Proteomes" id="UP000318741">
    <property type="component" value="Chromosome"/>
</dbReference>
<name>A0A517P7U4_9PLAN</name>
<protein>
    <recommendedName>
        <fullName evidence="2">3-keto-alpha-glucoside-1,2-lyase/3-keto-2-hydroxy-glucal hydratase domain-containing protein</fullName>
    </recommendedName>
</protein>
<dbReference type="Gene3D" id="2.60.120.560">
    <property type="entry name" value="Exo-inulinase, domain 1"/>
    <property type="match status" value="1"/>
</dbReference>
<proteinExistence type="predicted"/>
<dbReference type="GO" id="GO:0016787">
    <property type="term" value="F:hydrolase activity"/>
    <property type="evidence" value="ECO:0007669"/>
    <property type="project" value="InterPro"/>
</dbReference>
<organism evidence="3 4">
    <name type="scientific">Alienimonas californiensis</name>
    <dbReference type="NCBI Taxonomy" id="2527989"/>
    <lineage>
        <taxon>Bacteria</taxon>
        <taxon>Pseudomonadati</taxon>
        <taxon>Planctomycetota</taxon>
        <taxon>Planctomycetia</taxon>
        <taxon>Planctomycetales</taxon>
        <taxon>Planctomycetaceae</taxon>
        <taxon>Alienimonas</taxon>
    </lineage>
</organism>